<dbReference type="PANTHER" id="PTHR15032:SF4">
    <property type="entry name" value="N-ACYL-PHOSPHATIDYLETHANOLAMINE-HYDROLYZING PHOSPHOLIPASE D"/>
    <property type="match status" value="1"/>
</dbReference>
<comment type="caution">
    <text evidence="2">The sequence shown here is derived from an EMBL/GenBank/DDBJ whole genome shotgun (WGS) entry which is preliminary data.</text>
</comment>
<dbReference type="Pfam" id="PF12706">
    <property type="entry name" value="Lactamase_B_2"/>
    <property type="match status" value="1"/>
</dbReference>
<keyword evidence="3" id="KW-1185">Reference proteome</keyword>
<feature type="domain" description="Metallo-beta-lactamase" evidence="1">
    <location>
        <begin position="117"/>
        <end position="309"/>
    </location>
</feature>
<reference evidence="2 3" key="1">
    <citation type="submission" date="2023-03" db="EMBL/GenBank/DDBJ databases">
        <title>Draft genome sequence of Thalassotalea eurytherma JCM 18482T.</title>
        <authorList>
            <person name="Sawabe T."/>
        </authorList>
    </citation>
    <scope>NUCLEOTIDE SEQUENCE [LARGE SCALE GENOMIC DNA]</scope>
    <source>
        <strain evidence="2 3">JCM 18482</strain>
    </source>
</reference>
<gene>
    <name evidence="2" type="ORF">theurythT_16580</name>
</gene>
<dbReference type="Proteomes" id="UP001157133">
    <property type="component" value="Unassembled WGS sequence"/>
</dbReference>
<evidence type="ECO:0000313" key="2">
    <source>
        <dbReference type="EMBL" id="GLX82206.1"/>
    </source>
</evidence>
<dbReference type="GO" id="GO:0016787">
    <property type="term" value="F:hydrolase activity"/>
    <property type="evidence" value="ECO:0007669"/>
    <property type="project" value="UniProtKB-KW"/>
</dbReference>
<dbReference type="InterPro" id="IPR036866">
    <property type="entry name" value="RibonucZ/Hydroxyglut_hydro"/>
</dbReference>
<dbReference type="RefSeq" id="WP_284207569.1">
    <property type="nucleotide sequence ID" value="NZ_BSSU01000008.1"/>
</dbReference>
<protein>
    <submittedName>
        <fullName evidence="2">Hydrolase</fullName>
    </submittedName>
</protein>
<name>A0ABQ6H6Y1_9GAMM</name>
<organism evidence="2 3">
    <name type="scientific">Thalassotalea eurytherma</name>
    <dbReference type="NCBI Taxonomy" id="1144278"/>
    <lineage>
        <taxon>Bacteria</taxon>
        <taxon>Pseudomonadati</taxon>
        <taxon>Pseudomonadota</taxon>
        <taxon>Gammaproteobacteria</taxon>
        <taxon>Alteromonadales</taxon>
        <taxon>Colwelliaceae</taxon>
        <taxon>Thalassotalea</taxon>
    </lineage>
</organism>
<evidence type="ECO:0000259" key="1">
    <source>
        <dbReference type="Pfam" id="PF12706"/>
    </source>
</evidence>
<dbReference type="SUPFAM" id="SSF56281">
    <property type="entry name" value="Metallo-hydrolase/oxidoreductase"/>
    <property type="match status" value="1"/>
</dbReference>
<dbReference type="EMBL" id="BSSU01000008">
    <property type="protein sequence ID" value="GLX82206.1"/>
    <property type="molecule type" value="Genomic_DNA"/>
</dbReference>
<keyword evidence="2" id="KW-0378">Hydrolase</keyword>
<sequence>MKAILWICIIFISLLIGACTLNNNLASQGNQTSTQSSIYKQGKFHNHEPISLVGFSKLGGMLVRYFTDKSDEATPKQVIPVEKLSRQSLEALSDSQLHVIKLGHSSVLLKVYGEYWLLDPVFSNRASPFSFLGPKRFHQTPITIDELPTIDRVLISHNHYDHLDKSSVEKLADKTIEFLVPLGVGEDLKRWGVSHEKITEFDWWQEQSIKNGLVAFTPTQHFSGRALSDGNNTLWGSWVIKSHGDRLYFGGDSGYFSGFKAIGEKYGPFDLTMIETGAYDKDWPDVHMTPEESVQAHLDVKGKVMMPIHNGTFDLAFHAWYEPLERVYEASMTQHVPLFTPIVGQVNQLTQSMPSTRWWRDIVEISGDKLAYNVE</sequence>
<evidence type="ECO:0000313" key="3">
    <source>
        <dbReference type="Proteomes" id="UP001157133"/>
    </source>
</evidence>
<dbReference type="PANTHER" id="PTHR15032">
    <property type="entry name" value="N-ACYL-PHOSPHATIDYLETHANOLAMINE-HYDROLYZING PHOSPHOLIPASE D"/>
    <property type="match status" value="1"/>
</dbReference>
<dbReference type="Gene3D" id="3.60.15.10">
    <property type="entry name" value="Ribonuclease Z/Hydroxyacylglutathione hydrolase-like"/>
    <property type="match status" value="1"/>
</dbReference>
<accession>A0ABQ6H6Y1</accession>
<dbReference type="PROSITE" id="PS51257">
    <property type="entry name" value="PROKAR_LIPOPROTEIN"/>
    <property type="match status" value="1"/>
</dbReference>
<proteinExistence type="predicted"/>
<dbReference type="InterPro" id="IPR001279">
    <property type="entry name" value="Metallo-B-lactamas"/>
</dbReference>